<dbReference type="STRING" id="1797729.A3A60_04790"/>
<dbReference type="Gene3D" id="3.30.930.10">
    <property type="entry name" value="Bira Bifunctional Protein, Domain 2"/>
    <property type="match status" value="1"/>
</dbReference>
<dbReference type="InterPro" id="IPR033730">
    <property type="entry name" value="ProRS_core_prok"/>
</dbReference>
<dbReference type="InterPro" id="IPR002316">
    <property type="entry name" value="Pro-tRNA-ligase_IIa"/>
</dbReference>
<evidence type="ECO:0000256" key="6">
    <source>
        <dbReference type="ARBA" id="ARBA00022917"/>
    </source>
</evidence>
<evidence type="ECO:0000256" key="5">
    <source>
        <dbReference type="ARBA" id="ARBA00022840"/>
    </source>
</evidence>
<dbReference type="CDD" id="cd00861">
    <property type="entry name" value="ProRS_anticodon_short"/>
    <property type="match status" value="1"/>
</dbReference>
<dbReference type="CDD" id="cd00779">
    <property type="entry name" value="ProRS_core_prok"/>
    <property type="match status" value="1"/>
</dbReference>
<dbReference type="InterPro" id="IPR002314">
    <property type="entry name" value="aa-tRNA-synt_IIb"/>
</dbReference>
<evidence type="ECO:0000259" key="10">
    <source>
        <dbReference type="PROSITE" id="PS50862"/>
    </source>
</evidence>
<evidence type="ECO:0000313" key="11">
    <source>
        <dbReference type="EMBL" id="OGE10328.1"/>
    </source>
</evidence>
<evidence type="ECO:0000256" key="7">
    <source>
        <dbReference type="ARBA" id="ARBA00023146"/>
    </source>
</evidence>
<evidence type="ECO:0000313" key="12">
    <source>
        <dbReference type="Proteomes" id="UP000179227"/>
    </source>
</evidence>
<dbReference type="PANTHER" id="PTHR42753">
    <property type="entry name" value="MITOCHONDRIAL RIBOSOME PROTEIN L39/PROLYL-TRNA LIGASE FAMILY MEMBER"/>
    <property type="match status" value="1"/>
</dbReference>
<dbReference type="InterPro" id="IPR044140">
    <property type="entry name" value="ProRS_anticodon_short"/>
</dbReference>
<dbReference type="Proteomes" id="UP000179227">
    <property type="component" value="Unassembled WGS sequence"/>
</dbReference>
<dbReference type="Gene3D" id="3.40.50.800">
    <property type="entry name" value="Anticodon-binding domain"/>
    <property type="match status" value="1"/>
</dbReference>
<evidence type="ECO:0000256" key="4">
    <source>
        <dbReference type="ARBA" id="ARBA00022741"/>
    </source>
</evidence>
<proteinExistence type="predicted"/>
<name>A0A1F5I1P7_9BACT</name>
<reference evidence="11 12" key="1">
    <citation type="journal article" date="2016" name="Nat. Commun.">
        <title>Thousands of microbial genomes shed light on interconnected biogeochemical processes in an aquifer system.</title>
        <authorList>
            <person name="Anantharaman K."/>
            <person name="Brown C.T."/>
            <person name="Hug L.A."/>
            <person name="Sharon I."/>
            <person name="Castelle C.J."/>
            <person name="Probst A.J."/>
            <person name="Thomas B.C."/>
            <person name="Singh A."/>
            <person name="Wilkins M.J."/>
            <person name="Karaoz U."/>
            <person name="Brodie E.L."/>
            <person name="Williams K.H."/>
            <person name="Hubbard S.S."/>
            <person name="Banfield J.F."/>
        </authorList>
    </citation>
    <scope>NUCLEOTIDE SEQUENCE [LARGE SCALE GENOMIC DNA]</scope>
</reference>
<keyword evidence="7" id="KW-0030">Aminoacyl-tRNA synthetase</keyword>
<dbReference type="InterPro" id="IPR045864">
    <property type="entry name" value="aa-tRNA-synth_II/BPL/LPL"/>
</dbReference>
<dbReference type="PRINTS" id="PR01046">
    <property type="entry name" value="TRNASYNTHPRO"/>
</dbReference>
<evidence type="ECO:0000256" key="1">
    <source>
        <dbReference type="ARBA" id="ARBA00012831"/>
    </source>
</evidence>
<keyword evidence="6" id="KW-0648">Protein biosynthesis</keyword>
<protein>
    <recommendedName>
        <fullName evidence="2">Proline--tRNA ligase</fullName>
        <ecNumber evidence="1">6.1.1.15</ecNumber>
    </recommendedName>
    <alternativeName>
        <fullName evidence="8">Prolyl-tRNA synthetase</fullName>
    </alternativeName>
</protein>
<comment type="catalytic activity">
    <reaction evidence="9">
        <text>tRNA(Pro) + L-proline + ATP = L-prolyl-tRNA(Pro) + AMP + diphosphate</text>
        <dbReference type="Rhea" id="RHEA:14305"/>
        <dbReference type="Rhea" id="RHEA-COMP:9700"/>
        <dbReference type="Rhea" id="RHEA-COMP:9702"/>
        <dbReference type="ChEBI" id="CHEBI:30616"/>
        <dbReference type="ChEBI" id="CHEBI:33019"/>
        <dbReference type="ChEBI" id="CHEBI:60039"/>
        <dbReference type="ChEBI" id="CHEBI:78442"/>
        <dbReference type="ChEBI" id="CHEBI:78532"/>
        <dbReference type="ChEBI" id="CHEBI:456215"/>
        <dbReference type="EC" id="6.1.1.15"/>
    </reaction>
</comment>
<dbReference type="GO" id="GO:0005524">
    <property type="term" value="F:ATP binding"/>
    <property type="evidence" value="ECO:0007669"/>
    <property type="project" value="UniProtKB-KW"/>
</dbReference>
<dbReference type="Pfam" id="PF03129">
    <property type="entry name" value="HGTP_anticodon"/>
    <property type="match status" value="1"/>
</dbReference>
<dbReference type="InterPro" id="IPR050062">
    <property type="entry name" value="Pro-tRNA_synthetase"/>
</dbReference>
<dbReference type="InterPro" id="IPR004154">
    <property type="entry name" value="Anticodon-bd"/>
</dbReference>
<dbReference type="GO" id="GO:0006433">
    <property type="term" value="P:prolyl-tRNA aminoacylation"/>
    <property type="evidence" value="ECO:0007669"/>
    <property type="project" value="InterPro"/>
</dbReference>
<dbReference type="PROSITE" id="PS50862">
    <property type="entry name" value="AA_TRNA_LIGASE_II"/>
    <property type="match status" value="1"/>
</dbReference>
<keyword evidence="5" id="KW-0067">ATP-binding</keyword>
<dbReference type="GO" id="GO:0005829">
    <property type="term" value="C:cytosol"/>
    <property type="evidence" value="ECO:0007669"/>
    <property type="project" value="TreeGrafter"/>
</dbReference>
<dbReference type="InterPro" id="IPR006195">
    <property type="entry name" value="aa-tRNA-synth_II"/>
</dbReference>
<accession>A0A1F5I1P7</accession>
<gene>
    <name evidence="11" type="ORF">A3A60_04790</name>
</gene>
<dbReference type="GO" id="GO:0004827">
    <property type="term" value="F:proline-tRNA ligase activity"/>
    <property type="evidence" value="ECO:0007669"/>
    <property type="project" value="UniProtKB-EC"/>
</dbReference>
<keyword evidence="4" id="KW-0547">Nucleotide-binding</keyword>
<dbReference type="EC" id="6.1.1.15" evidence="1"/>
<dbReference type="EMBL" id="MFBS01000011">
    <property type="protein sequence ID" value="OGE10328.1"/>
    <property type="molecule type" value="Genomic_DNA"/>
</dbReference>
<evidence type="ECO:0000256" key="2">
    <source>
        <dbReference type="ARBA" id="ARBA00019110"/>
    </source>
</evidence>
<dbReference type="PANTHER" id="PTHR42753:SF2">
    <property type="entry name" value="PROLINE--TRNA LIGASE"/>
    <property type="match status" value="1"/>
</dbReference>
<dbReference type="InterPro" id="IPR036621">
    <property type="entry name" value="Anticodon-bd_dom_sf"/>
</dbReference>
<organism evidence="11 12">
    <name type="scientific">Candidatus Curtissbacteria bacterium RIFCSPLOWO2_01_FULL_42_26</name>
    <dbReference type="NCBI Taxonomy" id="1797729"/>
    <lineage>
        <taxon>Bacteria</taxon>
        <taxon>Candidatus Curtissiibacteriota</taxon>
    </lineage>
</organism>
<dbReference type="SUPFAM" id="SSF52954">
    <property type="entry name" value="Class II aaRS ABD-related"/>
    <property type="match status" value="1"/>
</dbReference>
<keyword evidence="3" id="KW-0436">Ligase</keyword>
<feature type="domain" description="Aminoacyl-transfer RNA synthetases class-II family profile" evidence="10">
    <location>
        <begin position="38"/>
        <end position="314"/>
    </location>
</feature>
<evidence type="ECO:0000256" key="8">
    <source>
        <dbReference type="ARBA" id="ARBA00029731"/>
    </source>
</evidence>
<evidence type="ECO:0000256" key="3">
    <source>
        <dbReference type="ARBA" id="ARBA00022598"/>
    </source>
</evidence>
<comment type="caution">
    <text evidence="11">The sequence shown here is derived from an EMBL/GenBank/DDBJ whole genome shotgun (WGS) entry which is preliminary data.</text>
</comment>
<evidence type="ECO:0000256" key="9">
    <source>
        <dbReference type="ARBA" id="ARBA00047671"/>
    </source>
</evidence>
<dbReference type="SUPFAM" id="SSF55681">
    <property type="entry name" value="Class II aaRS and biotin synthetases"/>
    <property type="match status" value="1"/>
</dbReference>
<dbReference type="AlphaFoldDB" id="A0A1F5I1P7"/>
<sequence>MRLSELFSKTVRQDPKDEESVNARLLIRAGFIRKEVAGVYNFLPLGLRVLDKISQIVREEMDSADGQEVLLSSLQNKSNWEKTGRWKSFDVLFKVQSQFKSEYALGPTHEEVLVPIVAEFVTSYRDLPLYIYQIQNKFRDEPRAKAGLLRGREFLMKDLYSFHKDEKDMLAYYEKMKAVYKKTFERMGLDAILTDAAGGTFSKTSHEFQVVCESGEDEIIYCPGGDFSANVEVSPVKEGKQCDLGHGPLKRVKTIEVGNIFPLRDKYSRALDLKFRDKDDKEKFVEMGCYGLGISRAMGAIVEVFHDEYGIIWPKAVSPYDVHLVHIEDPSTEAWAKETYEKLTRAGVEVLWDNREVSAGEKFADADLIGIPTRLVVSKKVGKGKVEVKKRNEKKTEILPLEKLVSQLI</sequence>
<dbReference type="Pfam" id="PF00587">
    <property type="entry name" value="tRNA-synt_2b"/>
    <property type="match status" value="1"/>
</dbReference>